<dbReference type="Proteomes" id="UP000265663">
    <property type="component" value="Unassembled WGS sequence"/>
</dbReference>
<evidence type="ECO:0000313" key="3">
    <source>
        <dbReference type="Proteomes" id="UP000265663"/>
    </source>
</evidence>
<reference evidence="2 3" key="1">
    <citation type="journal article" date="2014" name="PLoS ONE">
        <title>De novo Genome Assembly of the Fungal Plant Pathogen Pyrenophora semeniperda.</title>
        <authorList>
            <person name="Soliai M.M."/>
            <person name="Meyer S.E."/>
            <person name="Udall J.A."/>
            <person name="Elzinga D.E."/>
            <person name="Hermansen R.A."/>
            <person name="Bodily P.M."/>
            <person name="Hart A.A."/>
            <person name="Coleman C.E."/>
        </authorList>
    </citation>
    <scope>NUCLEOTIDE SEQUENCE [LARGE SCALE GENOMIC DNA]</scope>
    <source>
        <strain evidence="2 3">CCB06</strain>
        <tissue evidence="2">Mycelium</tissue>
    </source>
</reference>
<feature type="compositionally biased region" description="Basic residues" evidence="1">
    <location>
        <begin position="13"/>
        <end position="29"/>
    </location>
</feature>
<feature type="region of interest" description="Disordered" evidence="1">
    <location>
        <begin position="1"/>
        <end position="31"/>
    </location>
</feature>
<gene>
    <name evidence="2" type="ORF">GMOD_00006909</name>
</gene>
<evidence type="ECO:0000256" key="1">
    <source>
        <dbReference type="SAM" id="MobiDB-lite"/>
    </source>
</evidence>
<protein>
    <submittedName>
        <fullName evidence="2">Catalase</fullName>
    </submittedName>
</protein>
<feature type="region of interest" description="Disordered" evidence="1">
    <location>
        <begin position="109"/>
        <end position="143"/>
    </location>
</feature>
<sequence length="238" mass="26076">MNEDWQEAAFSTRHMHNRNTGRRGSKSSKHTSAFDVRKTFATYSIKCPAWIKALEDPGQSGGQDASLELYRLTENGEGVVGELCLPGVLNASVILAGSRPSLRGIIAGIESTTTDDNEGEEAMEEEDDPDSEEPPDSPAKTRFDTFEKNSFRSPKFWFRWCGPSPVVSNPNPSSKETTGGWESELGYIVFSGNDCRKFKGTINCVGLGWKNVALSGQKVVSRSDSDARVTWGEDGVKI</sequence>
<dbReference type="OrthoDB" id="5220117at2759"/>
<accession>A0A3M7MBB9</accession>
<keyword evidence="3" id="KW-1185">Reference proteome</keyword>
<dbReference type="AlphaFoldDB" id="A0A3M7MBB9"/>
<name>A0A3M7MBB9_9PLEO</name>
<proteinExistence type="predicted"/>
<evidence type="ECO:0000313" key="2">
    <source>
        <dbReference type="EMBL" id="RMZ71762.1"/>
    </source>
</evidence>
<organism evidence="2 3">
    <name type="scientific">Pyrenophora seminiperda CCB06</name>
    <dbReference type="NCBI Taxonomy" id="1302712"/>
    <lineage>
        <taxon>Eukaryota</taxon>
        <taxon>Fungi</taxon>
        <taxon>Dikarya</taxon>
        <taxon>Ascomycota</taxon>
        <taxon>Pezizomycotina</taxon>
        <taxon>Dothideomycetes</taxon>
        <taxon>Pleosporomycetidae</taxon>
        <taxon>Pleosporales</taxon>
        <taxon>Pleosporineae</taxon>
        <taxon>Pleosporaceae</taxon>
        <taxon>Pyrenophora</taxon>
    </lineage>
</organism>
<dbReference type="EMBL" id="KE747827">
    <property type="protein sequence ID" value="RMZ71762.1"/>
    <property type="molecule type" value="Genomic_DNA"/>
</dbReference>
<feature type="compositionally biased region" description="Acidic residues" evidence="1">
    <location>
        <begin position="113"/>
        <end position="135"/>
    </location>
</feature>